<dbReference type="Proteomes" id="UP001057402">
    <property type="component" value="Chromosome 7"/>
</dbReference>
<organism evidence="1 2">
    <name type="scientific">Melastoma candidum</name>
    <dbReference type="NCBI Taxonomy" id="119954"/>
    <lineage>
        <taxon>Eukaryota</taxon>
        <taxon>Viridiplantae</taxon>
        <taxon>Streptophyta</taxon>
        <taxon>Embryophyta</taxon>
        <taxon>Tracheophyta</taxon>
        <taxon>Spermatophyta</taxon>
        <taxon>Magnoliopsida</taxon>
        <taxon>eudicotyledons</taxon>
        <taxon>Gunneridae</taxon>
        <taxon>Pentapetalae</taxon>
        <taxon>rosids</taxon>
        <taxon>malvids</taxon>
        <taxon>Myrtales</taxon>
        <taxon>Melastomataceae</taxon>
        <taxon>Melastomatoideae</taxon>
        <taxon>Melastomateae</taxon>
        <taxon>Melastoma</taxon>
    </lineage>
</organism>
<dbReference type="EMBL" id="CM042886">
    <property type="protein sequence ID" value="KAI4339751.1"/>
    <property type="molecule type" value="Genomic_DNA"/>
</dbReference>
<evidence type="ECO:0000313" key="2">
    <source>
        <dbReference type="Proteomes" id="UP001057402"/>
    </source>
</evidence>
<reference evidence="2" key="1">
    <citation type="journal article" date="2023" name="Front. Plant Sci.">
        <title>Chromosomal-level genome assembly of Melastoma candidum provides insights into trichome evolution.</title>
        <authorList>
            <person name="Zhong Y."/>
            <person name="Wu W."/>
            <person name="Sun C."/>
            <person name="Zou P."/>
            <person name="Liu Y."/>
            <person name="Dai S."/>
            <person name="Zhou R."/>
        </authorList>
    </citation>
    <scope>NUCLEOTIDE SEQUENCE [LARGE SCALE GENOMIC DNA]</scope>
</reference>
<sequence length="473" mass="52693">MGWFRLSRLPRYHRFLSSSSCRSGILCPSNSTDSLLLRTCYRYSYAGRNEEDSFSYSLRWPSRFTRFFHGTGPRGASERSCYEVLGVSVNASQEEIKKAFRQLAKKYHPDTNRYNPSAKRKFQEIRDAYEVLQDPVKRADYDKGRSGGRVNVEYGEGDPTGFDRGYADGFSNDFNAHFSSSFHNIFSEVFEGGMKHASDIQAELLLSFLEAAEGCTKVLYFDANVPCDSCDGNGYPHGAKAKVCLTCRGIGKVTFPPFTTTCSACMGSGRVILEKCNSCQGSGVVEGNKEVKVMIPPGVDSGDTIRVAEAGHFGGQRSQPGDLFIKLKVVEDRVFTREGADVYVVSDISFTQALLGDEVEVPTLSGKVQVKIPKGVQPGQLLVLRGKGLTKHGFFVDRGDQYVRFHIHFPTEVNDRQRAILEEFALEELNCEKDNSHPGNWWGQIAERLGAPKLILEISFFVLILLLLKRLAA</sequence>
<comment type="caution">
    <text evidence="1">The sequence shown here is derived from an EMBL/GenBank/DDBJ whole genome shotgun (WGS) entry which is preliminary data.</text>
</comment>
<evidence type="ECO:0000313" key="1">
    <source>
        <dbReference type="EMBL" id="KAI4339751.1"/>
    </source>
</evidence>
<proteinExistence type="predicted"/>
<gene>
    <name evidence="1" type="ORF">MLD38_024659</name>
</gene>
<name>A0ACB9NY27_9MYRT</name>
<protein>
    <submittedName>
        <fullName evidence="1">Uncharacterized protein</fullName>
    </submittedName>
</protein>
<keyword evidence="2" id="KW-1185">Reference proteome</keyword>
<accession>A0ACB9NY27</accession>